<dbReference type="Proteomes" id="UP000095283">
    <property type="component" value="Unplaced"/>
</dbReference>
<keyword evidence="1" id="KW-1185">Reference proteome</keyword>
<evidence type="ECO:0000313" key="1">
    <source>
        <dbReference type="Proteomes" id="UP000095283"/>
    </source>
</evidence>
<accession>A0A1I7WI54</accession>
<organism evidence="1 2">
    <name type="scientific">Heterorhabditis bacteriophora</name>
    <name type="common">Entomopathogenic nematode worm</name>
    <dbReference type="NCBI Taxonomy" id="37862"/>
    <lineage>
        <taxon>Eukaryota</taxon>
        <taxon>Metazoa</taxon>
        <taxon>Ecdysozoa</taxon>
        <taxon>Nematoda</taxon>
        <taxon>Chromadorea</taxon>
        <taxon>Rhabditida</taxon>
        <taxon>Rhabditina</taxon>
        <taxon>Rhabditomorpha</taxon>
        <taxon>Strongyloidea</taxon>
        <taxon>Heterorhabditidae</taxon>
        <taxon>Heterorhabditis</taxon>
    </lineage>
</organism>
<evidence type="ECO:0000313" key="2">
    <source>
        <dbReference type="WBParaSite" id="Hba_04688"/>
    </source>
</evidence>
<reference evidence="2" key="1">
    <citation type="submission" date="2016-11" db="UniProtKB">
        <authorList>
            <consortium name="WormBaseParasite"/>
        </authorList>
    </citation>
    <scope>IDENTIFICATION</scope>
</reference>
<protein>
    <submittedName>
        <fullName evidence="2">Uncharacterized protein</fullName>
    </submittedName>
</protein>
<dbReference type="AlphaFoldDB" id="A0A1I7WI54"/>
<dbReference type="WBParaSite" id="Hba_04688">
    <property type="protein sequence ID" value="Hba_04688"/>
    <property type="gene ID" value="Hba_04688"/>
</dbReference>
<sequence length="31" mass="3647">MRLEVDISGVRTVGRKRSTSCRQDFFYLIVN</sequence>
<name>A0A1I7WI54_HETBA</name>
<proteinExistence type="predicted"/>